<evidence type="ECO:0000313" key="2">
    <source>
        <dbReference type="Proteomes" id="UP000037069"/>
    </source>
</evidence>
<dbReference type="EMBL" id="JRES01001623">
    <property type="protein sequence ID" value="KNC21378.1"/>
    <property type="molecule type" value="Genomic_DNA"/>
</dbReference>
<keyword evidence="2" id="KW-1185">Reference proteome</keyword>
<comment type="caution">
    <text evidence="1">The sequence shown here is derived from an EMBL/GenBank/DDBJ whole genome shotgun (WGS) entry which is preliminary data.</text>
</comment>
<proteinExistence type="predicted"/>
<dbReference type="Proteomes" id="UP000037069">
    <property type="component" value="Unassembled WGS sequence"/>
</dbReference>
<evidence type="ECO:0000313" key="1">
    <source>
        <dbReference type="EMBL" id="KNC21378.1"/>
    </source>
</evidence>
<sequence>MDDNEHSLPSNAWHFPYEEKVENHKWARVVRPFNLRSVPSSCSNCSVAPVSSTSSVVSALKSSRAEDMLRFMNKLLTDEGNCNFNERVWANCNIFKANVSLKERLCDVLSNLFCLSSFKDDEDVVLYKPANNLLNVYETSTPPVLKTQTLYYDATSKTCKHFLCCVIIPYTTLVVRNFNKIIYCE</sequence>
<organism evidence="1 2">
    <name type="scientific">Lucilia cuprina</name>
    <name type="common">Green bottle fly</name>
    <name type="synonym">Australian sheep blowfly</name>
    <dbReference type="NCBI Taxonomy" id="7375"/>
    <lineage>
        <taxon>Eukaryota</taxon>
        <taxon>Metazoa</taxon>
        <taxon>Ecdysozoa</taxon>
        <taxon>Arthropoda</taxon>
        <taxon>Hexapoda</taxon>
        <taxon>Insecta</taxon>
        <taxon>Pterygota</taxon>
        <taxon>Neoptera</taxon>
        <taxon>Endopterygota</taxon>
        <taxon>Diptera</taxon>
        <taxon>Brachycera</taxon>
        <taxon>Muscomorpha</taxon>
        <taxon>Oestroidea</taxon>
        <taxon>Calliphoridae</taxon>
        <taxon>Luciliinae</taxon>
        <taxon>Lucilia</taxon>
    </lineage>
</organism>
<dbReference type="AlphaFoldDB" id="A0A0L0BN93"/>
<reference evidence="1 2" key="1">
    <citation type="journal article" date="2015" name="Nat. Commun.">
        <title>Lucilia cuprina genome unlocks parasitic fly biology to underpin future interventions.</title>
        <authorList>
            <person name="Anstead C.A."/>
            <person name="Korhonen P.K."/>
            <person name="Young N.D."/>
            <person name="Hall R.S."/>
            <person name="Jex A.R."/>
            <person name="Murali S.C."/>
            <person name="Hughes D.S."/>
            <person name="Lee S.F."/>
            <person name="Perry T."/>
            <person name="Stroehlein A.J."/>
            <person name="Ansell B.R."/>
            <person name="Breugelmans B."/>
            <person name="Hofmann A."/>
            <person name="Qu J."/>
            <person name="Dugan S."/>
            <person name="Lee S.L."/>
            <person name="Chao H."/>
            <person name="Dinh H."/>
            <person name="Han Y."/>
            <person name="Doddapaneni H.V."/>
            <person name="Worley K.C."/>
            <person name="Muzny D.M."/>
            <person name="Ioannidis P."/>
            <person name="Waterhouse R.M."/>
            <person name="Zdobnov E.M."/>
            <person name="James P.J."/>
            <person name="Bagnall N.H."/>
            <person name="Kotze A.C."/>
            <person name="Gibbs R.A."/>
            <person name="Richards S."/>
            <person name="Batterham P."/>
            <person name="Gasser R.B."/>
        </authorList>
    </citation>
    <scope>NUCLEOTIDE SEQUENCE [LARGE SCALE GENOMIC DNA]</scope>
    <source>
        <strain evidence="1 2">LS</strain>
        <tissue evidence="1">Full body</tissue>
    </source>
</reference>
<accession>A0A0L0BN93</accession>
<name>A0A0L0BN93_LUCCU</name>
<gene>
    <name evidence="1" type="ORF">FF38_12530</name>
</gene>
<protein>
    <submittedName>
        <fullName evidence="1">Uncharacterized protein</fullName>
    </submittedName>
</protein>